<proteinExistence type="inferred from homology"/>
<feature type="disulfide bond" evidence="10">
    <location>
        <begin position="288"/>
        <end position="356"/>
    </location>
</feature>
<protein>
    <recommendedName>
        <fullName evidence="14">Protein peste</fullName>
    </recommendedName>
</protein>
<dbReference type="PRINTS" id="PR01610">
    <property type="entry name" value="CD36ANTIGEN"/>
</dbReference>
<dbReference type="GO" id="GO:0005044">
    <property type="term" value="F:scavenger receptor activity"/>
    <property type="evidence" value="ECO:0007669"/>
    <property type="project" value="TreeGrafter"/>
</dbReference>
<evidence type="ECO:0000256" key="9">
    <source>
        <dbReference type="ARBA" id="ARBA00023180"/>
    </source>
</evidence>
<evidence type="ECO:0000256" key="2">
    <source>
        <dbReference type="ARBA" id="ARBA00010532"/>
    </source>
</evidence>
<reference evidence="13" key="1">
    <citation type="journal article" date="2024" name="Gigascience">
        <title>Chromosome-level genome of the poultry shaft louse Menopon gallinae provides insight into the host-switching and adaptive evolution of parasitic lice.</title>
        <authorList>
            <person name="Xu Y."/>
            <person name="Ma L."/>
            <person name="Liu S."/>
            <person name="Liang Y."/>
            <person name="Liu Q."/>
            <person name="He Z."/>
            <person name="Tian L."/>
            <person name="Duan Y."/>
            <person name="Cai W."/>
            <person name="Li H."/>
            <person name="Song F."/>
        </authorList>
    </citation>
    <scope>NUCLEOTIDE SEQUENCE</scope>
    <source>
        <strain evidence="13">Cailab_2023a</strain>
    </source>
</reference>
<evidence type="ECO:0000256" key="4">
    <source>
        <dbReference type="ARBA" id="ARBA00022692"/>
    </source>
</evidence>
<evidence type="ECO:0000313" key="13">
    <source>
        <dbReference type="EMBL" id="KAL0266956.1"/>
    </source>
</evidence>
<dbReference type="InterPro" id="IPR002159">
    <property type="entry name" value="CD36_fam"/>
</dbReference>
<dbReference type="AlphaFoldDB" id="A0AAW2HB03"/>
<keyword evidence="8" id="KW-0675">Receptor</keyword>
<evidence type="ECO:0000256" key="8">
    <source>
        <dbReference type="ARBA" id="ARBA00023170"/>
    </source>
</evidence>
<feature type="transmembrane region" description="Helical" evidence="12">
    <location>
        <begin position="471"/>
        <end position="498"/>
    </location>
</feature>
<dbReference type="GO" id="GO:0005737">
    <property type="term" value="C:cytoplasm"/>
    <property type="evidence" value="ECO:0007669"/>
    <property type="project" value="TreeGrafter"/>
</dbReference>
<comment type="caution">
    <text evidence="13">The sequence shown here is derived from an EMBL/GenBank/DDBJ whole genome shotgun (WGS) entry which is preliminary data.</text>
</comment>
<evidence type="ECO:0000256" key="11">
    <source>
        <dbReference type="SAM" id="MobiDB-lite"/>
    </source>
</evidence>
<organism evidence="13">
    <name type="scientific">Menopon gallinae</name>
    <name type="common">poultry shaft louse</name>
    <dbReference type="NCBI Taxonomy" id="328185"/>
    <lineage>
        <taxon>Eukaryota</taxon>
        <taxon>Metazoa</taxon>
        <taxon>Ecdysozoa</taxon>
        <taxon>Arthropoda</taxon>
        <taxon>Hexapoda</taxon>
        <taxon>Insecta</taxon>
        <taxon>Pterygota</taxon>
        <taxon>Neoptera</taxon>
        <taxon>Paraneoptera</taxon>
        <taxon>Psocodea</taxon>
        <taxon>Troctomorpha</taxon>
        <taxon>Phthiraptera</taxon>
        <taxon>Amblycera</taxon>
        <taxon>Menoponidae</taxon>
        <taxon>Menopon</taxon>
    </lineage>
</organism>
<keyword evidence="3" id="KW-1003">Cell membrane</keyword>
<dbReference type="InterPro" id="IPR005428">
    <property type="entry name" value="CD36/SCARB1/SNMP1"/>
</dbReference>
<name>A0AAW2HB03_9NEOP</name>
<dbReference type="EMBL" id="JARGDH010000005">
    <property type="protein sequence ID" value="KAL0266956.1"/>
    <property type="molecule type" value="Genomic_DNA"/>
</dbReference>
<feature type="region of interest" description="Disordered" evidence="11">
    <location>
        <begin position="1"/>
        <end position="30"/>
    </location>
</feature>
<dbReference type="PRINTS" id="PR01609">
    <property type="entry name" value="CD36FAMILY"/>
</dbReference>
<comment type="subcellular location">
    <subcellularLocation>
        <location evidence="1">Cell membrane</location>
        <topology evidence="1">Multi-pass membrane protein</topology>
    </subcellularLocation>
</comment>
<evidence type="ECO:0000256" key="6">
    <source>
        <dbReference type="ARBA" id="ARBA00023136"/>
    </source>
</evidence>
<dbReference type="PANTHER" id="PTHR11923:SF93">
    <property type="entry name" value="GH07959P-RELATED"/>
    <property type="match status" value="1"/>
</dbReference>
<accession>A0AAW2HB03</accession>
<keyword evidence="7 10" id="KW-1015">Disulfide bond</keyword>
<sequence>MHADNSALTERSEPSKVTFLRKSEKKENEFERRGPKGRFCKITRNCSTLGAGLILILAALILHFSWDELISLAINKEFTLTEKSKSHDLWVKNTIPLYLNFYFFNWTNPSDMKSPSYKPEFEEVGPYRFREEIEKVDVRWNDNGTVTYKKLRKWYFVPEGSRGTLNDTITTLNVVALAAAHSTKSWVSIAKGPISMALSGTQRIHITKRAGEFLFEGYEDPLISLANSIPGLSEQVPFDRFGWFYKRNGSTEFDGVFNMETGSNGMENFGKLMYWNYGNRTSFYEGQCGEIRGSAGEFWPPKISKDEDLYFFTPDLCRFIGFRYTEETSVKELHGYRYEPGYLLFDNGTIDPANECFCGGECVPSGTVNVSSCRLGTPGFISYPHFYLADPYYRENVIGMRPDPNRHEMYMILEPNLGIPLEVVARLQINILVRPDPHIGLYAGVPKVFFPMIWFEQKVTIPDEMIFSIKILLTLPILGMISYIILYATGFTFICIYASRKCFANTRKTLSRISRHQKTRDHFIQEYNNTKILRFMNRENKEQHRHINSLVCPILVPVTCAAPSR</sequence>
<evidence type="ECO:0000256" key="10">
    <source>
        <dbReference type="PIRSR" id="PIRSR605428-52"/>
    </source>
</evidence>
<feature type="transmembrane region" description="Helical" evidence="12">
    <location>
        <begin position="46"/>
        <end position="66"/>
    </location>
</feature>
<feature type="disulfide bond" evidence="10">
    <location>
        <begin position="317"/>
        <end position="373"/>
    </location>
</feature>
<keyword evidence="6 12" id="KW-0472">Membrane</keyword>
<dbReference type="GO" id="GO:0005886">
    <property type="term" value="C:plasma membrane"/>
    <property type="evidence" value="ECO:0007669"/>
    <property type="project" value="UniProtKB-SubCell"/>
</dbReference>
<comment type="similarity">
    <text evidence="2">Belongs to the CD36 family.</text>
</comment>
<feature type="compositionally biased region" description="Basic and acidic residues" evidence="11">
    <location>
        <begin position="21"/>
        <end position="30"/>
    </location>
</feature>
<evidence type="ECO:0000256" key="3">
    <source>
        <dbReference type="ARBA" id="ARBA00022475"/>
    </source>
</evidence>
<evidence type="ECO:0000256" key="5">
    <source>
        <dbReference type="ARBA" id="ARBA00022989"/>
    </source>
</evidence>
<evidence type="ECO:0000256" key="1">
    <source>
        <dbReference type="ARBA" id="ARBA00004651"/>
    </source>
</evidence>
<evidence type="ECO:0000256" key="7">
    <source>
        <dbReference type="ARBA" id="ARBA00023157"/>
    </source>
</evidence>
<keyword evidence="5 12" id="KW-1133">Transmembrane helix</keyword>
<evidence type="ECO:0000256" key="12">
    <source>
        <dbReference type="SAM" id="Phobius"/>
    </source>
</evidence>
<keyword evidence="4 12" id="KW-0812">Transmembrane</keyword>
<feature type="disulfide bond" evidence="10">
    <location>
        <begin position="358"/>
        <end position="362"/>
    </location>
</feature>
<evidence type="ECO:0008006" key="14">
    <source>
        <dbReference type="Google" id="ProtNLM"/>
    </source>
</evidence>
<keyword evidence="9" id="KW-0325">Glycoprotein</keyword>
<dbReference type="PANTHER" id="PTHR11923">
    <property type="entry name" value="SCAVENGER RECEPTOR CLASS B TYPE-1 SR-B1"/>
    <property type="match status" value="1"/>
</dbReference>
<gene>
    <name evidence="13" type="ORF">PYX00_009358</name>
</gene>
<dbReference type="Pfam" id="PF01130">
    <property type="entry name" value="CD36"/>
    <property type="match status" value="1"/>
</dbReference>